<evidence type="ECO:0000256" key="2">
    <source>
        <dbReference type="ARBA" id="ARBA00022803"/>
    </source>
</evidence>
<dbReference type="Gene3D" id="1.25.40.10">
    <property type="entry name" value="Tetratricopeptide repeat domain"/>
    <property type="match status" value="2"/>
</dbReference>
<dbReference type="SUPFAM" id="SSF48452">
    <property type="entry name" value="TPR-like"/>
    <property type="match status" value="1"/>
</dbReference>
<reference evidence="4" key="1">
    <citation type="submission" date="2020-06" db="EMBL/GenBank/DDBJ databases">
        <title>Analysis procedures for assessing recovery of high quality, complete, closed genomes from Nanopore long read metagenome sequencing.</title>
        <authorList>
            <person name="Bessarab I."/>
            <person name="Arumugam K."/>
            <person name="Haryono M."/>
            <person name="Liu X."/>
            <person name="Roy S."/>
            <person name="Zuniga-Montanez R.E."/>
            <person name="Qiu G."/>
            <person name="Drautz-Moses D.I."/>
            <person name="Law Y.Y."/>
            <person name="Wuertz S."/>
            <person name="Lauro F.M."/>
            <person name="Huson D.H."/>
            <person name="Williams R.B."/>
        </authorList>
    </citation>
    <scope>NUCLEOTIDE SEQUENCE [LARGE SCALE GENOMIC DNA]</scope>
    <source>
        <strain evidence="4">SSD2</strain>
    </source>
</reference>
<dbReference type="InterPro" id="IPR019734">
    <property type="entry name" value="TPR_rpt"/>
</dbReference>
<dbReference type="PANTHER" id="PTHR45641:SF19">
    <property type="entry name" value="NEPHROCYSTIN-3"/>
    <property type="match status" value="1"/>
</dbReference>
<dbReference type="AlphaFoldDB" id="A0A7L6AV73"/>
<name>A0A7L6AV73_9GAMM</name>
<dbReference type="PANTHER" id="PTHR45641">
    <property type="entry name" value="TETRATRICOPEPTIDE REPEAT PROTEIN (AFU_ORTHOLOGUE AFUA_6G03870)"/>
    <property type="match status" value="1"/>
</dbReference>
<proteinExistence type="predicted"/>
<dbReference type="KEGG" id="this:HZT40_17015"/>
<gene>
    <name evidence="4" type="ORF">HZT40_17015</name>
</gene>
<evidence type="ECO:0000313" key="4">
    <source>
        <dbReference type="EMBL" id="QLQ33011.1"/>
    </source>
</evidence>
<evidence type="ECO:0000313" key="5">
    <source>
        <dbReference type="Proteomes" id="UP000510621"/>
    </source>
</evidence>
<feature type="repeat" description="TPR" evidence="3">
    <location>
        <begin position="215"/>
        <end position="248"/>
    </location>
</feature>
<protein>
    <submittedName>
        <fullName evidence="4">Tetratricopeptide repeat protein</fullName>
    </submittedName>
</protein>
<dbReference type="Proteomes" id="UP000510621">
    <property type="component" value="Chromosome"/>
</dbReference>
<dbReference type="SMART" id="SM00028">
    <property type="entry name" value="TPR"/>
    <property type="match status" value="4"/>
</dbReference>
<keyword evidence="5" id="KW-1185">Reference proteome</keyword>
<dbReference type="InterPro" id="IPR011990">
    <property type="entry name" value="TPR-like_helical_dom_sf"/>
</dbReference>
<accession>A0A7L6AV73</accession>
<dbReference type="Pfam" id="PF13424">
    <property type="entry name" value="TPR_12"/>
    <property type="match status" value="2"/>
</dbReference>
<keyword evidence="2 3" id="KW-0802">TPR repeat</keyword>
<sequence length="272" mass="31153">MKTNAKLVQQRISFKWKNFLLPIIYLLLIPPAKADECPLPETSAPYIVRLSERAACYKQQENYPQAEDDYQKVVEIVKQDKTMSAATLAIAQTNLGKLYSDWSNHSDVAENLFVDSIKLFEKQADSNTRIVEPLISLGDLYLQQKKYAPAEQLYQRALGILRQEPAADPDRLSIALNNLAQHYRLQHRYAAADELFRESLALNQRTKPADQSSIATSYYNLAHNYQDWGRLADAEKCYQQALALRQQILLPQHPDIARILADRPSWKPPRAI</sequence>
<evidence type="ECO:0000256" key="3">
    <source>
        <dbReference type="PROSITE-ProRule" id="PRU00339"/>
    </source>
</evidence>
<dbReference type="PROSITE" id="PS50005">
    <property type="entry name" value="TPR"/>
    <property type="match status" value="2"/>
</dbReference>
<keyword evidence="1" id="KW-0677">Repeat</keyword>
<feature type="repeat" description="TPR" evidence="3">
    <location>
        <begin position="131"/>
        <end position="164"/>
    </location>
</feature>
<dbReference type="EMBL" id="CP059265">
    <property type="protein sequence ID" value="QLQ33011.1"/>
    <property type="molecule type" value="Genomic_DNA"/>
</dbReference>
<evidence type="ECO:0000256" key="1">
    <source>
        <dbReference type="ARBA" id="ARBA00022737"/>
    </source>
</evidence>
<organism evidence="4 5">
    <name type="scientific">Candidatus Thiothrix singaporensis</name>
    <dbReference type="NCBI Taxonomy" id="2799669"/>
    <lineage>
        <taxon>Bacteria</taxon>
        <taxon>Pseudomonadati</taxon>
        <taxon>Pseudomonadota</taxon>
        <taxon>Gammaproteobacteria</taxon>
        <taxon>Thiotrichales</taxon>
        <taxon>Thiotrichaceae</taxon>
        <taxon>Thiothrix</taxon>
    </lineage>
</organism>